<keyword evidence="6" id="KW-1185">Reference proteome</keyword>
<name>A0A6L7G1F8_9RHOB</name>
<keyword evidence="3" id="KW-0732">Signal</keyword>
<dbReference type="PANTHER" id="PTHR30290:SF38">
    <property type="entry name" value="D,D-DIPEPTIDE-BINDING PERIPLASMIC PROTEIN DDPA-RELATED"/>
    <property type="match status" value="1"/>
</dbReference>
<dbReference type="GO" id="GO:0043190">
    <property type="term" value="C:ATP-binding cassette (ABC) transporter complex"/>
    <property type="evidence" value="ECO:0007669"/>
    <property type="project" value="InterPro"/>
</dbReference>
<dbReference type="AlphaFoldDB" id="A0A6L7G1F8"/>
<organism evidence="5 6">
    <name type="scientific">Pseudooceanicola albus</name>
    <dbReference type="NCBI Taxonomy" id="2692189"/>
    <lineage>
        <taxon>Bacteria</taxon>
        <taxon>Pseudomonadati</taxon>
        <taxon>Pseudomonadota</taxon>
        <taxon>Alphaproteobacteria</taxon>
        <taxon>Rhodobacterales</taxon>
        <taxon>Paracoccaceae</taxon>
        <taxon>Pseudooceanicola</taxon>
    </lineage>
</organism>
<protein>
    <submittedName>
        <fullName evidence="5">ABC transporter substrate-binding protein</fullName>
    </submittedName>
</protein>
<dbReference type="InterPro" id="IPR006311">
    <property type="entry name" value="TAT_signal"/>
</dbReference>
<evidence type="ECO:0000259" key="4">
    <source>
        <dbReference type="Pfam" id="PF00496"/>
    </source>
</evidence>
<dbReference type="EMBL" id="WUMU01000006">
    <property type="protein sequence ID" value="MXN17885.1"/>
    <property type="molecule type" value="Genomic_DNA"/>
</dbReference>
<comment type="caution">
    <text evidence="5">The sequence shown here is derived from an EMBL/GenBank/DDBJ whole genome shotgun (WGS) entry which is preliminary data.</text>
</comment>
<evidence type="ECO:0000256" key="3">
    <source>
        <dbReference type="ARBA" id="ARBA00022729"/>
    </source>
</evidence>
<evidence type="ECO:0000256" key="1">
    <source>
        <dbReference type="ARBA" id="ARBA00004418"/>
    </source>
</evidence>
<evidence type="ECO:0000256" key="2">
    <source>
        <dbReference type="ARBA" id="ARBA00005695"/>
    </source>
</evidence>
<dbReference type="PROSITE" id="PS51318">
    <property type="entry name" value="TAT"/>
    <property type="match status" value="1"/>
</dbReference>
<dbReference type="GO" id="GO:1904680">
    <property type="term" value="F:peptide transmembrane transporter activity"/>
    <property type="evidence" value="ECO:0007669"/>
    <property type="project" value="TreeGrafter"/>
</dbReference>
<dbReference type="PIRSF" id="PIRSF002741">
    <property type="entry name" value="MppA"/>
    <property type="match status" value="1"/>
</dbReference>
<dbReference type="Gene3D" id="3.40.190.10">
    <property type="entry name" value="Periplasmic binding protein-like II"/>
    <property type="match status" value="1"/>
</dbReference>
<reference evidence="5 6" key="1">
    <citation type="submission" date="2019-12" db="EMBL/GenBank/DDBJ databases">
        <authorList>
            <person name="Li M."/>
        </authorList>
    </citation>
    <scope>NUCLEOTIDE SEQUENCE [LARGE SCALE GENOMIC DNA]</scope>
    <source>
        <strain evidence="5 6">GBMRC 2024</strain>
    </source>
</reference>
<dbReference type="InterPro" id="IPR030678">
    <property type="entry name" value="Peptide/Ni-bd"/>
</dbReference>
<evidence type="ECO:0000313" key="6">
    <source>
        <dbReference type="Proteomes" id="UP000477911"/>
    </source>
</evidence>
<dbReference type="InterPro" id="IPR039424">
    <property type="entry name" value="SBP_5"/>
</dbReference>
<dbReference type="GO" id="GO:0030288">
    <property type="term" value="C:outer membrane-bounded periplasmic space"/>
    <property type="evidence" value="ECO:0007669"/>
    <property type="project" value="UniProtKB-ARBA"/>
</dbReference>
<feature type="domain" description="Solute-binding protein family 5" evidence="4">
    <location>
        <begin position="82"/>
        <end position="426"/>
    </location>
</feature>
<gene>
    <name evidence="5" type="ORF">GR170_08565</name>
</gene>
<dbReference type="InterPro" id="IPR000914">
    <property type="entry name" value="SBP_5_dom"/>
</dbReference>
<dbReference type="Pfam" id="PF00496">
    <property type="entry name" value="SBP_bac_5"/>
    <property type="match status" value="1"/>
</dbReference>
<dbReference type="PANTHER" id="PTHR30290">
    <property type="entry name" value="PERIPLASMIC BINDING COMPONENT OF ABC TRANSPORTER"/>
    <property type="match status" value="1"/>
</dbReference>
<sequence>MTSPSDVSRRKVLAGLAALPATAGLFGSGIMPTLAQAQEGSVVTLMGVTEAPALLSFVNTSSLIWSAHCTEGLLEFDYDMNPQPLLATEWNVSDDGLVYTFKLRQGVKWHDGEDFSAKDVKFSIETSAKYHSRNRSTFSKIEAIETPDDYTVILRLSAPTPFLLKAFSSMESPIVPSHLYADGQDPLTHPNNTAPIGTGAYVFKKWERGSYVMWEKNPNYWNPDLPKIDRLVAKFVLDASARTIAFETGDVDIGYRTPIPFRDIDRVKTLPNLAFTSDGYQYDPPNIIIVEANLRDETLKDLKVRQAIAHCIDREMINRVVFFKYATPSPTPVVPYHKAFHLDDPSPYGYDIDKAKALLKEAGHPDGITLTMEYVGDDQRVLGEFLRAALSRAGIKIELRGQDMGTLIKRVYGDQAYQLHLASISNLFDPQVGVQRLYWSKNIIKGVGFSNGTGYSNPDVDSWLEAAAVSNDQAERVELWKKVQKKVMEDVPSFPLVMAAWQTLANTRVADHTTNAEGYEGSMARMHIVG</sequence>
<dbReference type="Proteomes" id="UP000477911">
    <property type="component" value="Unassembled WGS sequence"/>
</dbReference>
<dbReference type="CDD" id="cd08517">
    <property type="entry name" value="PBP2_NikA_DppA_OppA_like_13"/>
    <property type="match status" value="1"/>
</dbReference>
<evidence type="ECO:0000313" key="5">
    <source>
        <dbReference type="EMBL" id="MXN17885.1"/>
    </source>
</evidence>
<dbReference type="RefSeq" id="WP_160893668.1">
    <property type="nucleotide sequence ID" value="NZ_WUMU01000006.1"/>
</dbReference>
<comment type="subcellular location">
    <subcellularLocation>
        <location evidence="1">Periplasm</location>
    </subcellularLocation>
</comment>
<dbReference type="SUPFAM" id="SSF53850">
    <property type="entry name" value="Periplasmic binding protein-like II"/>
    <property type="match status" value="1"/>
</dbReference>
<proteinExistence type="inferred from homology"/>
<accession>A0A6L7G1F8</accession>
<dbReference type="Gene3D" id="3.10.105.10">
    <property type="entry name" value="Dipeptide-binding Protein, Domain 3"/>
    <property type="match status" value="1"/>
</dbReference>
<dbReference type="GO" id="GO:0015833">
    <property type="term" value="P:peptide transport"/>
    <property type="evidence" value="ECO:0007669"/>
    <property type="project" value="TreeGrafter"/>
</dbReference>
<comment type="similarity">
    <text evidence="2">Belongs to the bacterial solute-binding protein 5 family.</text>
</comment>